<dbReference type="GO" id="GO:0004748">
    <property type="term" value="F:ribonucleoside-diphosphate reductase activity, thioredoxin disulfide as acceptor"/>
    <property type="evidence" value="ECO:0007669"/>
    <property type="project" value="TreeGrafter"/>
</dbReference>
<proteinExistence type="inferred from homology"/>
<dbReference type="NCBIfam" id="TIGR02491">
    <property type="entry name" value="NrdG"/>
    <property type="match status" value="1"/>
</dbReference>
<dbReference type="EC" id="1.97.1.-" evidence="7"/>
<comment type="similarity">
    <text evidence="7">Belongs to the organic radical-activating enzymes family.</text>
</comment>
<dbReference type="SFLD" id="SFLDG01066">
    <property type="entry name" value="organic_radical-activating_enz"/>
    <property type="match status" value="1"/>
</dbReference>
<dbReference type="PIRSF" id="PIRSF000368">
    <property type="entry name" value="NrdG"/>
    <property type="match status" value="1"/>
</dbReference>
<keyword evidence="3" id="KW-0949">S-adenosyl-L-methionine</keyword>
<dbReference type="SUPFAM" id="SSF102114">
    <property type="entry name" value="Radical SAM enzymes"/>
    <property type="match status" value="1"/>
</dbReference>
<accession>A0A650ENU8</accession>
<dbReference type="SFLD" id="SFLDS00029">
    <property type="entry name" value="Radical_SAM"/>
    <property type="match status" value="1"/>
</dbReference>
<name>A0A650ENU8_9SPIO</name>
<evidence type="ECO:0000256" key="4">
    <source>
        <dbReference type="ARBA" id="ARBA00022723"/>
    </source>
</evidence>
<sequence length="166" mass="18979">MNYGAIKKIDIANGDGVRVSLFVSGCKNHCKGCFQSETWDFAYGKKFDEDALREILDALSKPFIQGLTILGGEPFEIENQPCVRNLLECVKTSFPQKDVWCYTGYILETDLLAENGRRHTEHTEAILRMVDFLVDGPFILEEKDLSLKFRGSKNQRILNMKEFFAQ</sequence>
<dbReference type="Pfam" id="PF13353">
    <property type="entry name" value="Fer4_12"/>
    <property type="match status" value="1"/>
</dbReference>
<keyword evidence="6" id="KW-0411">Iron-sulfur</keyword>
<organism evidence="8">
    <name type="scientific">uncultured Spirochaetaceae bacterium</name>
    <dbReference type="NCBI Taxonomy" id="201186"/>
    <lineage>
        <taxon>Bacteria</taxon>
        <taxon>Pseudomonadati</taxon>
        <taxon>Spirochaetota</taxon>
        <taxon>Spirochaetia</taxon>
        <taxon>Spirochaetales</taxon>
        <taxon>Spirochaetaceae</taxon>
        <taxon>environmental samples</taxon>
    </lineage>
</organism>
<dbReference type="SFLD" id="SFLDG01063">
    <property type="entry name" value="activating_enzymes__group_1"/>
    <property type="match status" value="1"/>
</dbReference>
<reference evidence="8" key="1">
    <citation type="journal article" date="2020" name="J. ISSAAS">
        <title>Lactobacilli and other gastrointestinal microbiota of Peromyscus leucopus, reservoir host for agents of Lyme disease and other zoonoses in North America.</title>
        <authorList>
            <person name="Milovic A."/>
            <person name="Bassam K."/>
            <person name="Shao H."/>
            <person name="Chatzistamou I."/>
            <person name="Tufts D.M."/>
            <person name="Diuk-Wasser M."/>
            <person name="Barbour A.G."/>
        </authorList>
    </citation>
    <scope>NUCLEOTIDE SEQUENCE</scope>
    <source>
        <strain evidence="8">LL50</strain>
    </source>
</reference>
<dbReference type="GO" id="GO:0051539">
    <property type="term" value="F:4 iron, 4 sulfur cluster binding"/>
    <property type="evidence" value="ECO:0007669"/>
    <property type="project" value="UniProtKB-KW"/>
</dbReference>
<gene>
    <name evidence="8" type="ORF">Unknown280_1420</name>
</gene>
<dbReference type="InterPro" id="IPR012837">
    <property type="entry name" value="NrdG"/>
</dbReference>
<evidence type="ECO:0000256" key="6">
    <source>
        <dbReference type="ARBA" id="ARBA00023014"/>
    </source>
</evidence>
<evidence type="ECO:0000256" key="3">
    <source>
        <dbReference type="ARBA" id="ARBA00022691"/>
    </source>
</evidence>
<dbReference type="GO" id="GO:0046872">
    <property type="term" value="F:metal ion binding"/>
    <property type="evidence" value="ECO:0007669"/>
    <property type="project" value="UniProtKB-KW"/>
</dbReference>
<keyword evidence="5" id="KW-0408">Iron</keyword>
<dbReference type="InterPro" id="IPR058240">
    <property type="entry name" value="rSAM_sf"/>
</dbReference>
<evidence type="ECO:0000256" key="2">
    <source>
        <dbReference type="ARBA" id="ARBA00022485"/>
    </source>
</evidence>
<comment type="cofactor">
    <cofactor evidence="1">
        <name>[4Fe-4S] cluster</name>
        <dbReference type="ChEBI" id="CHEBI:49883"/>
    </cofactor>
</comment>
<keyword evidence="4" id="KW-0479">Metal-binding</keyword>
<protein>
    <recommendedName>
        <fullName evidence="7">Anaerobic ribonucleoside-triphosphate reductase-activating protein</fullName>
        <ecNumber evidence="7">1.97.1.-</ecNumber>
    </recommendedName>
</protein>
<evidence type="ECO:0000256" key="5">
    <source>
        <dbReference type="ARBA" id="ARBA00023004"/>
    </source>
</evidence>
<dbReference type="SFLD" id="SFLDF00299">
    <property type="entry name" value="anaerobic_ribonucleoside-triph"/>
    <property type="match status" value="1"/>
</dbReference>
<dbReference type="PANTHER" id="PTHR30352:SF2">
    <property type="entry name" value="ANAEROBIC RIBONUCLEOSIDE-TRIPHOSPHATE REDUCTASE-ACTIVATING PROTEIN"/>
    <property type="match status" value="1"/>
</dbReference>
<keyword evidence="2" id="KW-0004">4Fe-4S</keyword>
<dbReference type="EMBL" id="MN577574">
    <property type="protein sequence ID" value="QGT51450.1"/>
    <property type="molecule type" value="Genomic_DNA"/>
</dbReference>
<dbReference type="InterPro" id="IPR007197">
    <property type="entry name" value="rSAM"/>
</dbReference>
<dbReference type="AlphaFoldDB" id="A0A650ENU8"/>
<comment type="function">
    <text evidence="7">Activation of anaerobic ribonucleoside-triphosphate reductase under anaerobic conditions by generation of an organic free radical, using S-adenosylmethionine and reduced flavodoxin as cosubstrates to produce 5'-deoxy-adenosine.</text>
</comment>
<evidence type="ECO:0000256" key="7">
    <source>
        <dbReference type="PIRNR" id="PIRNR000368"/>
    </source>
</evidence>
<dbReference type="InterPro" id="IPR013785">
    <property type="entry name" value="Aldolase_TIM"/>
</dbReference>
<evidence type="ECO:0000256" key="1">
    <source>
        <dbReference type="ARBA" id="ARBA00001966"/>
    </source>
</evidence>
<evidence type="ECO:0000313" key="8">
    <source>
        <dbReference type="EMBL" id="QGT51450.1"/>
    </source>
</evidence>
<dbReference type="Gene3D" id="3.20.20.70">
    <property type="entry name" value="Aldolase class I"/>
    <property type="match status" value="1"/>
</dbReference>
<dbReference type="PANTHER" id="PTHR30352">
    <property type="entry name" value="PYRUVATE FORMATE-LYASE-ACTIVATING ENZYME"/>
    <property type="match status" value="1"/>
</dbReference>
<keyword evidence="7" id="KW-0560">Oxidoreductase</keyword>
<dbReference type="GO" id="GO:0043365">
    <property type="term" value="F:[formate-C-acetyltransferase]-activating enzyme activity"/>
    <property type="evidence" value="ECO:0007669"/>
    <property type="project" value="InterPro"/>
</dbReference>
<dbReference type="InterPro" id="IPR034457">
    <property type="entry name" value="Organic_radical-activating"/>
</dbReference>